<feature type="transmembrane region" description="Helical" evidence="6">
    <location>
        <begin position="148"/>
        <end position="165"/>
    </location>
</feature>
<organism evidence="8 9">
    <name type="scientific">Thalassotalea insulae</name>
    <dbReference type="NCBI Taxonomy" id="2056778"/>
    <lineage>
        <taxon>Bacteria</taxon>
        <taxon>Pseudomonadati</taxon>
        <taxon>Pseudomonadota</taxon>
        <taxon>Gammaproteobacteria</taxon>
        <taxon>Alteromonadales</taxon>
        <taxon>Colwelliaceae</taxon>
        <taxon>Thalassotalea</taxon>
    </lineage>
</organism>
<dbReference type="InterPro" id="IPR000620">
    <property type="entry name" value="EamA_dom"/>
</dbReference>
<dbReference type="SUPFAM" id="SSF103481">
    <property type="entry name" value="Multidrug resistance efflux transporter EmrE"/>
    <property type="match status" value="2"/>
</dbReference>
<evidence type="ECO:0000313" key="9">
    <source>
        <dbReference type="Proteomes" id="UP001157186"/>
    </source>
</evidence>
<feature type="transmembrane region" description="Helical" evidence="6">
    <location>
        <begin position="205"/>
        <end position="232"/>
    </location>
</feature>
<feature type="transmembrane region" description="Helical" evidence="6">
    <location>
        <begin position="63"/>
        <end position="81"/>
    </location>
</feature>
<gene>
    <name evidence="8" type="ORF">tinsulaeT_22970</name>
</gene>
<evidence type="ECO:0000259" key="7">
    <source>
        <dbReference type="Pfam" id="PF00892"/>
    </source>
</evidence>
<comment type="similarity">
    <text evidence="2">Belongs to the EamA transporter family.</text>
</comment>
<evidence type="ECO:0000256" key="2">
    <source>
        <dbReference type="ARBA" id="ARBA00007362"/>
    </source>
</evidence>
<keyword evidence="4 6" id="KW-1133">Transmembrane helix</keyword>
<evidence type="ECO:0000256" key="6">
    <source>
        <dbReference type="SAM" id="Phobius"/>
    </source>
</evidence>
<evidence type="ECO:0000256" key="4">
    <source>
        <dbReference type="ARBA" id="ARBA00022989"/>
    </source>
</evidence>
<evidence type="ECO:0000256" key="3">
    <source>
        <dbReference type="ARBA" id="ARBA00022692"/>
    </source>
</evidence>
<dbReference type="Proteomes" id="UP001157186">
    <property type="component" value="Unassembled WGS sequence"/>
</dbReference>
<comment type="caution">
    <text evidence="8">The sequence shown here is derived from an EMBL/GenBank/DDBJ whole genome shotgun (WGS) entry which is preliminary data.</text>
</comment>
<feature type="domain" description="EamA" evidence="7">
    <location>
        <begin position="5"/>
        <end position="135"/>
    </location>
</feature>
<evidence type="ECO:0000256" key="5">
    <source>
        <dbReference type="ARBA" id="ARBA00023136"/>
    </source>
</evidence>
<dbReference type="PANTHER" id="PTHR32322:SF2">
    <property type="entry name" value="EAMA DOMAIN-CONTAINING PROTEIN"/>
    <property type="match status" value="1"/>
</dbReference>
<keyword evidence="5 6" id="KW-0472">Membrane</keyword>
<dbReference type="InterPro" id="IPR050638">
    <property type="entry name" value="AA-Vitamin_Transporters"/>
</dbReference>
<feature type="transmembrane region" description="Helical" evidence="6">
    <location>
        <begin position="5"/>
        <end position="23"/>
    </location>
</feature>
<comment type="subcellular location">
    <subcellularLocation>
        <location evidence="1">Membrane</location>
        <topology evidence="1">Multi-pass membrane protein</topology>
    </subcellularLocation>
</comment>
<evidence type="ECO:0000313" key="8">
    <source>
        <dbReference type="EMBL" id="GLX78957.1"/>
    </source>
</evidence>
<dbReference type="EMBL" id="BSST01000001">
    <property type="protein sequence ID" value="GLX78957.1"/>
    <property type="molecule type" value="Genomic_DNA"/>
</dbReference>
<accession>A0ABQ6GSS5</accession>
<proteinExistence type="inferred from homology"/>
<feature type="transmembrane region" description="Helical" evidence="6">
    <location>
        <begin position="268"/>
        <end position="288"/>
    </location>
</feature>
<dbReference type="PANTHER" id="PTHR32322">
    <property type="entry name" value="INNER MEMBRANE TRANSPORTER"/>
    <property type="match status" value="1"/>
</dbReference>
<feature type="transmembrane region" description="Helical" evidence="6">
    <location>
        <begin position="177"/>
        <end position="199"/>
    </location>
</feature>
<feature type="transmembrane region" description="Helical" evidence="6">
    <location>
        <begin position="118"/>
        <end position="136"/>
    </location>
</feature>
<reference evidence="8 9" key="1">
    <citation type="submission" date="2023-03" db="EMBL/GenBank/DDBJ databases">
        <title>Draft genome sequence of Thalassotalea insulae KCTC 62186T.</title>
        <authorList>
            <person name="Sawabe T."/>
        </authorList>
    </citation>
    <scope>NUCLEOTIDE SEQUENCE [LARGE SCALE GENOMIC DNA]</scope>
    <source>
        <strain evidence="8 9">KCTC 62186</strain>
    </source>
</reference>
<evidence type="ECO:0000256" key="1">
    <source>
        <dbReference type="ARBA" id="ARBA00004141"/>
    </source>
</evidence>
<dbReference type="Pfam" id="PF00892">
    <property type="entry name" value="EamA"/>
    <property type="match status" value="2"/>
</dbReference>
<sequence>MNNSLLYLITVLIWGSTWIAINYQLGDVAHEASLSYRFGLAALILFAYCKLKNQSLRFNAKQHLQLILFGMTLFSCNYYLLYNAQQYINSALTCIAFSLILFVNIINARLWYQTKITIRAYLGGAIGILGIVTLFWPEVHQTTFDHQAILGLALCFIATLFASTGNMLSMRNQKQGLALLPTTFWGMFYGALFMALMNIVQGKPFIFSMTFSYISSLIYLAVFGSVVAFTCYLTLLNNIGAHKASYSTIMFPAVAVIISTFVENFQWSGFTFFGLLLIFIGNIIVLTPTKILQRFNPRFYQTSNTAKVV</sequence>
<feature type="transmembrane region" description="Helical" evidence="6">
    <location>
        <begin position="87"/>
        <end position="106"/>
    </location>
</feature>
<feature type="transmembrane region" description="Helical" evidence="6">
    <location>
        <begin position="35"/>
        <end position="51"/>
    </location>
</feature>
<keyword evidence="3 6" id="KW-0812">Transmembrane</keyword>
<name>A0ABQ6GSS5_9GAMM</name>
<keyword evidence="9" id="KW-1185">Reference proteome</keyword>
<feature type="domain" description="EamA" evidence="7">
    <location>
        <begin position="150"/>
        <end position="286"/>
    </location>
</feature>
<protein>
    <submittedName>
        <fullName evidence="8">Membrane protein</fullName>
    </submittedName>
</protein>
<dbReference type="RefSeq" id="WP_284244834.1">
    <property type="nucleotide sequence ID" value="NZ_BSST01000001.1"/>
</dbReference>
<feature type="transmembrane region" description="Helical" evidence="6">
    <location>
        <begin position="244"/>
        <end position="262"/>
    </location>
</feature>
<dbReference type="InterPro" id="IPR037185">
    <property type="entry name" value="EmrE-like"/>
</dbReference>